<dbReference type="RefSeq" id="WP_012801167.1">
    <property type="nucleotide sequence ID" value="NC_013166.1"/>
</dbReference>
<dbReference type="Gene3D" id="3.40.50.150">
    <property type="entry name" value="Vaccinia Virus protein VP39"/>
    <property type="match status" value="1"/>
</dbReference>
<evidence type="ECO:0000256" key="1">
    <source>
        <dbReference type="ARBA" id="ARBA00022603"/>
    </source>
</evidence>
<dbReference type="GO" id="GO:0008168">
    <property type="term" value="F:methyltransferase activity"/>
    <property type="evidence" value="ECO:0007669"/>
    <property type="project" value="UniProtKB-KW"/>
</dbReference>
<dbReference type="GO" id="GO:0032259">
    <property type="term" value="P:methylation"/>
    <property type="evidence" value="ECO:0007669"/>
    <property type="project" value="UniProtKB-KW"/>
</dbReference>
<dbReference type="InterPro" id="IPR035094">
    <property type="entry name" value="EgtD"/>
</dbReference>
<evidence type="ECO:0000313" key="4">
    <source>
        <dbReference type="EMBL" id="ACV26653.1"/>
    </source>
</evidence>
<dbReference type="InterPro" id="IPR051128">
    <property type="entry name" value="EgtD_Methyltrsf_superfamily"/>
</dbReference>
<proteinExistence type="predicted"/>
<accession>C7RBL1</accession>
<dbReference type="PANTHER" id="PTHR43397">
    <property type="entry name" value="ERGOTHIONEINE BIOSYNTHESIS PROTEIN 1"/>
    <property type="match status" value="1"/>
</dbReference>
<dbReference type="HOGENOM" id="CLU_049766_1_1_6"/>
<dbReference type="SUPFAM" id="SSF53335">
    <property type="entry name" value="S-adenosyl-L-methionine-dependent methyltransferases"/>
    <property type="match status" value="1"/>
</dbReference>
<keyword evidence="2 4" id="KW-0808">Transferase</keyword>
<dbReference type="AlphaFoldDB" id="C7RBL1"/>
<dbReference type="Pfam" id="PF10017">
    <property type="entry name" value="Methyltransf_33"/>
    <property type="match status" value="1"/>
</dbReference>
<gene>
    <name evidence="4" type="ordered locus">Kkor_1234</name>
</gene>
<dbReference type="KEGG" id="kko:Kkor_1234"/>
<dbReference type="EMBL" id="CP001707">
    <property type="protein sequence ID" value="ACV26653.1"/>
    <property type="molecule type" value="Genomic_DNA"/>
</dbReference>
<dbReference type="STRING" id="523791.Kkor_1234"/>
<dbReference type="OrthoDB" id="5289726at2"/>
<dbReference type="InterPro" id="IPR029063">
    <property type="entry name" value="SAM-dependent_MTases_sf"/>
</dbReference>
<organism evidence="4 5">
    <name type="scientific">Kangiella koreensis (strain DSM 16069 / JCM 12317 / KCTC 12182 / SW-125)</name>
    <dbReference type="NCBI Taxonomy" id="523791"/>
    <lineage>
        <taxon>Bacteria</taxon>
        <taxon>Pseudomonadati</taxon>
        <taxon>Pseudomonadota</taxon>
        <taxon>Gammaproteobacteria</taxon>
        <taxon>Kangiellales</taxon>
        <taxon>Kangiellaceae</taxon>
        <taxon>Kangiella</taxon>
    </lineage>
</organism>
<evidence type="ECO:0000256" key="2">
    <source>
        <dbReference type="ARBA" id="ARBA00022679"/>
    </source>
</evidence>
<evidence type="ECO:0000313" key="5">
    <source>
        <dbReference type="Proteomes" id="UP000001231"/>
    </source>
</evidence>
<protein>
    <submittedName>
        <fullName evidence="4">Methyltransferase</fullName>
    </submittedName>
</protein>
<dbReference type="Proteomes" id="UP000001231">
    <property type="component" value="Chromosome"/>
</dbReference>
<name>C7RBL1_KANKD</name>
<dbReference type="eggNOG" id="COG4301">
    <property type="taxonomic scope" value="Bacteria"/>
</dbReference>
<dbReference type="PIRSF" id="PIRSF018005">
    <property type="entry name" value="UCP018005"/>
    <property type="match status" value="1"/>
</dbReference>
<keyword evidence="1 4" id="KW-0489">Methyltransferase</keyword>
<keyword evidence="5" id="KW-1185">Reference proteome</keyword>
<dbReference type="InParanoid" id="C7RBL1"/>
<reference evidence="4 5" key="1">
    <citation type="journal article" date="2009" name="Stand. Genomic Sci.">
        <title>Complete genome sequence of Kangiella koreensis type strain (SW-125).</title>
        <authorList>
            <person name="Han C."/>
            <person name="Sikorski J."/>
            <person name="Lapidus A."/>
            <person name="Nolan M."/>
            <person name="Glavina Del Rio T."/>
            <person name="Tice H."/>
            <person name="Cheng J.F."/>
            <person name="Lucas S."/>
            <person name="Chen F."/>
            <person name="Copeland A."/>
            <person name="Ivanova N."/>
            <person name="Mavromatis K."/>
            <person name="Ovchinnikova G."/>
            <person name="Pati A."/>
            <person name="Bruce D."/>
            <person name="Goodwin L."/>
            <person name="Pitluck S."/>
            <person name="Chen A."/>
            <person name="Palaniappan K."/>
            <person name="Land M."/>
            <person name="Hauser L."/>
            <person name="Chang Y.J."/>
            <person name="Jeffries C.D."/>
            <person name="Chain P."/>
            <person name="Saunders E."/>
            <person name="Brettin T."/>
            <person name="Goker M."/>
            <person name="Tindall B.J."/>
            <person name="Bristow J."/>
            <person name="Eisen J.A."/>
            <person name="Markowitz V."/>
            <person name="Hugenholtz P."/>
            <person name="Kyrpides N.C."/>
            <person name="Klenk H.P."/>
            <person name="Detter J.C."/>
        </authorList>
    </citation>
    <scope>NUCLEOTIDE SEQUENCE [LARGE SCALE GENOMIC DNA]</scope>
    <source>
        <strain evidence="5">DSM 16069 / KCTC 12182 / SW-125</strain>
    </source>
</reference>
<dbReference type="NCBIfam" id="TIGR03438">
    <property type="entry name" value="egtD_ergothio"/>
    <property type="match status" value="1"/>
</dbReference>
<feature type="domain" description="Histidine-specific methyltransferase SAM-dependent" evidence="3">
    <location>
        <begin position="12"/>
        <end position="309"/>
    </location>
</feature>
<dbReference type="InterPro" id="IPR019257">
    <property type="entry name" value="MeTrfase_dom"/>
</dbReference>
<evidence type="ECO:0000259" key="3">
    <source>
        <dbReference type="Pfam" id="PF10017"/>
    </source>
</evidence>
<dbReference type="InterPro" id="IPR017804">
    <property type="entry name" value="MeTrfase_EgtD-like"/>
</dbReference>
<sequence>MNVKEASISKEQQDILDGLSAEQKFINPKYFYNHRGSKLFEKITQLEEYYPTRTELGILQSKSKEIAELISPDSIIIEPGAGNCTKIEYLLTDIHPNVYVPQDVSEEFLQKSAERLSERYPWLEVYPIASDFSDPIELPEVYQHFAKHVFYPGSTIGNFEPEDAIAFLKEMHKLVGSNGGILLGVDLHKDNETLHAAYNDEQGVTAEFNLNTLRHINQILEADININQFEHHALYNSEQQRIEMYLRSKSGQGYNILGQSIEVAKGELIHTEHSYKYTLDGIEELAEKSGFELQKNWLDEEELFSVSYLSSKN</sequence>
<dbReference type="PANTHER" id="PTHR43397:SF1">
    <property type="entry name" value="ERGOTHIONEINE BIOSYNTHESIS PROTEIN 1"/>
    <property type="match status" value="1"/>
</dbReference>